<dbReference type="Proteomes" id="UP000007519">
    <property type="component" value="Chromosome"/>
</dbReference>
<proteinExistence type="predicted"/>
<evidence type="ECO:0000259" key="5">
    <source>
        <dbReference type="SMART" id="SM00646"/>
    </source>
</evidence>
<dbReference type="PANTHER" id="PTHR30404">
    <property type="entry name" value="N-ACETYLMURAMOYL-L-ALANINE AMIDASE"/>
    <property type="match status" value="1"/>
</dbReference>
<dbReference type="Gene3D" id="3.40.630.40">
    <property type="entry name" value="Zn-dependent exopeptidases"/>
    <property type="match status" value="1"/>
</dbReference>
<evidence type="ECO:0000313" key="7">
    <source>
        <dbReference type="Proteomes" id="UP000007519"/>
    </source>
</evidence>
<dbReference type="Pfam" id="PF01520">
    <property type="entry name" value="Amidase_3"/>
    <property type="match status" value="1"/>
</dbReference>
<dbReference type="CDD" id="cd02696">
    <property type="entry name" value="MurNAc-LAA"/>
    <property type="match status" value="1"/>
</dbReference>
<organism evidence="6 7">
    <name type="scientific">Saprospira grandis (strain Lewin)</name>
    <dbReference type="NCBI Taxonomy" id="984262"/>
    <lineage>
        <taxon>Bacteria</taxon>
        <taxon>Pseudomonadati</taxon>
        <taxon>Bacteroidota</taxon>
        <taxon>Saprospiria</taxon>
        <taxon>Saprospirales</taxon>
        <taxon>Saprospiraceae</taxon>
        <taxon>Saprospira</taxon>
    </lineage>
</organism>
<dbReference type="GO" id="GO:0008745">
    <property type="term" value="F:N-acetylmuramoyl-L-alanine amidase activity"/>
    <property type="evidence" value="ECO:0007669"/>
    <property type="project" value="UniProtKB-EC"/>
</dbReference>
<dbReference type="SMART" id="SM00646">
    <property type="entry name" value="Ami_3"/>
    <property type="match status" value="1"/>
</dbReference>
<feature type="domain" description="MurNAc-LAA" evidence="5">
    <location>
        <begin position="274"/>
        <end position="382"/>
    </location>
</feature>
<evidence type="ECO:0000313" key="6">
    <source>
        <dbReference type="EMBL" id="AFC26889.1"/>
    </source>
</evidence>
<feature type="chain" id="PRO_5003604174" description="N-acetylmuramoyl-L-alanine amidase" evidence="4">
    <location>
        <begin position="21"/>
        <end position="385"/>
    </location>
</feature>
<dbReference type="GO" id="GO:0030288">
    <property type="term" value="C:outer membrane-bounded periplasmic space"/>
    <property type="evidence" value="ECO:0007669"/>
    <property type="project" value="TreeGrafter"/>
</dbReference>
<name>H6L8T3_SAPGL</name>
<reference evidence="6 7" key="1">
    <citation type="journal article" date="2012" name="Stand. Genomic Sci.">
        <title>Complete genome sequencing and analysis of Saprospira grandis str. Lewin, a predatory marine bacterium.</title>
        <authorList>
            <person name="Saw J.H."/>
            <person name="Yuryev A."/>
            <person name="Kanbe M."/>
            <person name="Hou S."/>
            <person name="Young A.G."/>
            <person name="Aizawa S."/>
            <person name="Alam M."/>
        </authorList>
    </citation>
    <scope>NUCLEOTIDE SEQUENCE [LARGE SCALE GENOMIC DNA]</scope>
    <source>
        <strain evidence="6 7">Lewin</strain>
    </source>
</reference>
<dbReference type="InterPro" id="IPR050695">
    <property type="entry name" value="N-acetylmuramoyl_amidase_3"/>
</dbReference>
<dbReference type="OrthoDB" id="936124at2"/>
<comment type="catalytic activity">
    <reaction evidence="1">
        <text>Hydrolyzes the link between N-acetylmuramoyl residues and L-amino acid residues in certain cell-wall glycopeptides.</text>
        <dbReference type="EC" id="3.5.1.28"/>
    </reaction>
</comment>
<evidence type="ECO:0000256" key="1">
    <source>
        <dbReference type="ARBA" id="ARBA00001561"/>
    </source>
</evidence>
<dbReference type="PANTHER" id="PTHR30404:SF0">
    <property type="entry name" value="N-ACETYLMURAMOYL-L-ALANINE AMIDASE AMIC"/>
    <property type="match status" value="1"/>
</dbReference>
<evidence type="ECO:0000256" key="2">
    <source>
        <dbReference type="ARBA" id="ARBA00011901"/>
    </source>
</evidence>
<keyword evidence="3 6" id="KW-0378">Hydrolase</keyword>
<keyword evidence="4" id="KW-0732">Signal</keyword>
<dbReference type="EMBL" id="CP002831">
    <property type="protein sequence ID" value="AFC26889.1"/>
    <property type="molecule type" value="Genomic_DNA"/>
</dbReference>
<dbReference type="AlphaFoldDB" id="H6L8T3"/>
<evidence type="ECO:0000256" key="3">
    <source>
        <dbReference type="ARBA" id="ARBA00022801"/>
    </source>
</evidence>
<sequence>MKLFFAPLFLFLLSLLPLNAQSYLSVTAKRGDGILVLLGRYGLDRSPCNLKKFCQLNKLKETDYLMVGKNYKLPILEYKYNGRSIRSTVGISSWQRAKQIERYNESMELFRLKTHFKSKNAPLWYPHHLKACAVDLDKHVPKGRHFPILGKNFADVPLKDKRLAGAVYYLVSGHGGPDPGAVANYKGKPICEDEYAYDITLRLARELLSHGALVYLIVRDANDGIRQLEYLPKDEDERCWPNESIPKGQSERLSQRSDVINDLYRENLRKGLYYQRLVEIHVDSRSKKQRIDLFFYHYPESLRGRELARRLHQHIRGKYKQHRASGEYKGTVKARDLHMLREVIPTPVFIEVGNIQNPKDQKRILLPANRQALADWLAEGLIKDY</sequence>
<dbReference type="GO" id="GO:0009253">
    <property type="term" value="P:peptidoglycan catabolic process"/>
    <property type="evidence" value="ECO:0007669"/>
    <property type="project" value="InterPro"/>
</dbReference>
<evidence type="ECO:0000256" key="4">
    <source>
        <dbReference type="SAM" id="SignalP"/>
    </source>
</evidence>
<gene>
    <name evidence="6" type="ordered locus">SGRA_4174</name>
</gene>
<keyword evidence="7" id="KW-1185">Reference proteome</keyword>
<feature type="signal peptide" evidence="4">
    <location>
        <begin position="1"/>
        <end position="20"/>
    </location>
</feature>
<dbReference type="eggNOG" id="COG0860">
    <property type="taxonomic scope" value="Bacteria"/>
</dbReference>
<dbReference type="SUPFAM" id="SSF53187">
    <property type="entry name" value="Zn-dependent exopeptidases"/>
    <property type="match status" value="1"/>
</dbReference>
<accession>H6L8T3</accession>
<dbReference type="STRING" id="984262.SGRA_4174"/>
<dbReference type="InterPro" id="IPR002508">
    <property type="entry name" value="MurNAc-LAA_cat"/>
</dbReference>
<dbReference type="HOGENOM" id="CLU_060525_0_0_10"/>
<dbReference type="KEGG" id="sgn:SGRA_4174"/>
<dbReference type="EC" id="3.5.1.28" evidence="2"/>
<protein>
    <recommendedName>
        <fullName evidence="2">N-acetylmuramoyl-L-alanine amidase</fullName>
        <ecNumber evidence="2">3.5.1.28</ecNumber>
    </recommendedName>
</protein>
<dbReference type="RefSeq" id="WP_015694464.1">
    <property type="nucleotide sequence ID" value="NC_016940.1"/>
</dbReference>